<feature type="domain" description="Flagellar basal-body/hook protein C-terminal" evidence="5">
    <location>
        <begin position="224"/>
        <end position="267"/>
    </location>
</feature>
<dbReference type="SUPFAM" id="SSF117143">
    <property type="entry name" value="Flagellar hook protein flgE"/>
    <property type="match status" value="1"/>
</dbReference>
<dbReference type="AlphaFoldDB" id="A0A0U2XQI2"/>
<keyword evidence="8" id="KW-1185">Reference proteome</keyword>
<dbReference type="STRING" id="200991.AUC31_09155"/>
<reference evidence="7" key="1">
    <citation type="submission" date="2016-01" db="EMBL/GenBank/DDBJ databases">
        <title>Complete genome of Planococcus rifietoensis type strain M8.</title>
        <authorList>
            <person name="See-Too W.S."/>
        </authorList>
    </citation>
    <scope>NUCLEOTIDE SEQUENCE [LARGE SCALE GENOMIC DNA]</scope>
    <source>
        <strain evidence="7">M8</strain>
    </source>
</reference>
<dbReference type="Pfam" id="PF22692">
    <property type="entry name" value="LlgE_F_G_D1"/>
    <property type="match status" value="1"/>
</dbReference>
<feature type="domain" description="Flagellar hook protein FlgE/F/G-like D1" evidence="6">
    <location>
        <begin position="102"/>
        <end position="169"/>
    </location>
</feature>
<dbReference type="Pfam" id="PF00460">
    <property type="entry name" value="Flg_bb_rod"/>
    <property type="match status" value="1"/>
</dbReference>
<feature type="domain" description="Flagellar basal body rod protein N-terminal" evidence="4">
    <location>
        <begin position="5"/>
        <end position="35"/>
    </location>
</feature>
<accession>A0A0U2XQI2</accession>
<feature type="coiled-coil region" evidence="3">
    <location>
        <begin position="5"/>
        <end position="32"/>
    </location>
</feature>
<keyword evidence="7" id="KW-0282">Flagellum</keyword>
<dbReference type="PANTHER" id="PTHR30435:SF19">
    <property type="entry name" value="FLAGELLAR BASAL-BODY ROD PROTEIN FLGG"/>
    <property type="match status" value="1"/>
</dbReference>
<organism evidence="7 8">
    <name type="scientific">Planococcus rifietoensis</name>
    <dbReference type="NCBI Taxonomy" id="200991"/>
    <lineage>
        <taxon>Bacteria</taxon>
        <taxon>Bacillati</taxon>
        <taxon>Bacillota</taxon>
        <taxon>Bacilli</taxon>
        <taxon>Bacillales</taxon>
        <taxon>Caryophanaceae</taxon>
        <taxon>Planococcus</taxon>
    </lineage>
</organism>
<evidence type="ECO:0000259" key="5">
    <source>
        <dbReference type="Pfam" id="PF06429"/>
    </source>
</evidence>
<dbReference type="EMBL" id="CP013659">
    <property type="protein sequence ID" value="ALS75379.1"/>
    <property type="molecule type" value="Genomic_DNA"/>
</dbReference>
<proteinExistence type="inferred from homology"/>
<dbReference type="InterPro" id="IPR053967">
    <property type="entry name" value="LlgE_F_G-like_D1"/>
</dbReference>
<evidence type="ECO:0000313" key="8">
    <source>
        <dbReference type="Proteomes" id="UP000067683"/>
    </source>
</evidence>
<name>A0A0U2XQI2_9BACL</name>
<dbReference type="NCBIfam" id="TIGR03506">
    <property type="entry name" value="FlgEFG_subfam"/>
    <property type="match status" value="1"/>
</dbReference>
<keyword evidence="7" id="KW-0966">Cell projection</keyword>
<keyword evidence="7" id="KW-0969">Cilium</keyword>
<gene>
    <name evidence="7" type="ORF">AUC31_09155</name>
</gene>
<protein>
    <submittedName>
        <fullName evidence="7">Flagellar hook-basal body protein</fullName>
    </submittedName>
</protein>
<dbReference type="GO" id="GO:0009425">
    <property type="term" value="C:bacterial-type flagellum basal body"/>
    <property type="evidence" value="ECO:0007669"/>
    <property type="project" value="UniProtKB-SubCell"/>
</dbReference>
<evidence type="ECO:0000313" key="7">
    <source>
        <dbReference type="EMBL" id="ALS75379.1"/>
    </source>
</evidence>
<evidence type="ECO:0000259" key="6">
    <source>
        <dbReference type="Pfam" id="PF22692"/>
    </source>
</evidence>
<comment type="similarity">
    <text evidence="1 2">Belongs to the flagella basal body rod proteins family.</text>
</comment>
<dbReference type="PANTHER" id="PTHR30435">
    <property type="entry name" value="FLAGELLAR PROTEIN"/>
    <property type="match status" value="1"/>
</dbReference>
<sequence>MNIQMNAASSSMRELQKKIDMIANNVANVNTTGYKKQEANFADALLHSVNKQAGPANEIGRSTPDGLRIGGGMLLSDGITRHSLGQMQETGRELDFAIDSPNSYFRVSNEDGISYTRNGSFQTEPIAGSDRLALVTASGDSVLGADGTPITLAAGYEELSIGSNGTVTATYAGQAAETFQFGTAQINRTALLEKTGDNRYRLPGTEAEQIAAGALELGGSPISQAVLETSNVDMASEMTELIATQRLFQSQGRAISFADDMMGLVNTMKS</sequence>
<dbReference type="InterPro" id="IPR020013">
    <property type="entry name" value="Flagellar_FlgE/F/G"/>
</dbReference>
<dbReference type="InterPro" id="IPR010930">
    <property type="entry name" value="Flg_bb/hook_C_dom"/>
</dbReference>
<evidence type="ECO:0000259" key="4">
    <source>
        <dbReference type="Pfam" id="PF00460"/>
    </source>
</evidence>
<dbReference type="Proteomes" id="UP000067683">
    <property type="component" value="Chromosome"/>
</dbReference>
<dbReference type="OrthoDB" id="9804559at2"/>
<keyword evidence="2" id="KW-0975">Bacterial flagellum</keyword>
<dbReference type="RefSeq" id="WP_058382086.1">
    <property type="nucleotide sequence ID" value="NZ_CP013659.2"/>
</dbReference>
<comment type="subcellular location">
    <subcellularLocation>
        <location evidence="2">Bacterial flagellum basal body</location>
    </subcellularLocation>
</comment>
<dbReference type="InterPro" id="IPR037925">
    <property type="entry name" value="FlgE/F/G-like"/>
</dbReference>
<evidence type="ECO:0000256" key="3">
    <source>
        <dbReference type="SAM" id="Coils"/>
    </source>
</evidence>
<dbReference type="InterPro" id="IPR001444">
    <property type="entry name" value="Flag_bb_rod_N"/>
</dbReference>
<keyword evidence="3" id="KW-0175">Coiled coil</keyword>
<evidence type="ECO:0000256" key="2">
    <source>
        <dbReference type="RuleBase" id="RU362116"/>
    </source>
</evidence>
<dbReference type="KEGG" id="prt:AUC31_09155"/>
<dbReference type="Pfam" id="PF06429">
    <property type="entry name" value="Flg_bbr_C"/>
    <property type="match status" value="1"/>
</dbReference>
<dbReference type="GO" id="GO:0071978">
    <property type="term" value="P:bacterial-type flagellum-dependent swarming motility"/>
    <property type="evidence" value="ECO:0007669"/>
    <property type="project" value="TreeGrafter"/>
</dbReference>
<evidence type="ECO:0000256" key="1">
    <source>
        <dbReference type="ARBA" id="ARBA00009677"/>
    </source>
</evidence>